<dbReference type="InterPro" id="IPR010982">
    <property type="entry name" value="Lambda_DNA-bd_dom_sf"/>
</dbReference>
<gene>
    <name evidence="3" type="ORF">XM38_034290</name>
</gene>
<dbReference type="SUPFAM" id="SSF47413">
    <property type="entry name" value="lambda repressor-like DNA-binding domains"/>
    <property type="match status" value="1"/>
</dbReference>
<dbReference type="InterPro" id="IPR001387">
    <property type="entry name" value="Cro/C1-type_HTH"/>
</dbReference>
<dbReference type="PANTHER" id="PTHR46558:SF11">
    <property type="entry name" value="HTH-TYPE TRANSCRIPTIONAL REGULATOR XRE"/>
    <property type="match status" value="1"/>
</dbReference>
<dbReference type="SMART" id="SM00530">
    <property type="entry name" value="HTH_XRE"/>
    <property type="match status" value="1"/>
</dbReference>
<sequence>MKPGSKYYPLFEYLQRCDQDETTLTFAEIEALIGKSLPASARQRKNWWSNRDSASALQAGAWVKAGYHVVAVDLAQEVVQFHTFQAHYTIQRRDGDIVWRRGAIKALRKHMELTQTQFAKELGVRRQTISEWENGVYDPDRSTAKFLKLIAQQAKFEDPTTPP</sequence>
<dbReference type="EMBL" id="CP021983">
    <property type="protein sequence ID" value="ASC72472.1"/>
    <property type="molecule type" value="Genomic_DNA"/>
</dbReference>
<dbReference type="InterPro" id="IPR056079">
    <property type="entry name" value="DUF7662"/>
</dbReference>
<dbReference type="Pfam" id="PF01381">
    <property type="entry name" value="HTH_3"/>
    <property type="match status" value="1"/>
</dbReference>
<proteinExistence type="predicted"/>
<dbReference type="CDD" id="cd00093">
    <property type="entry name" value="HTH_XRE"/>
    <property type="match status" value="1"/>
</dbReference>
<evidence type="ECO:0000313" key="3">
    <source>
        <dbReference type="EMBL" id="ASC72472.1"/>
    </source>
</evidence>
<dbReference type="PANTHER" id="PTHR46558">
    <property type="entry name" value="TRACRIPTIONAL REGULATORY PROTEIN-RELATED-RELATED"/>
    <property type="match status" value="1"/>
</dbReference>
<accession>A0A1Z3HQD6</accession>
<dbReference type="AlphaFoldDB" id="A0A1Z3HQD6"/>
<protein>
    <recommendedName>
        <fullName evidence="2">HTH cro/C1-type domain-containing protein</fullName>
    </recommendedName>
</protein>
<dbReference type="PROSITE" id="PS50943">
    <property type="entry name" value="HTH_CROC1"/>
    <property type="match status" value="1"/>
</dbReference>
<keyword evidence="1" id="KW-0238">DNA-binding</keyword>
<evidence type="ECO:0000259" key="2">
    <source>
        <dbReference type="PROSITE" id="PS50943"/>
    </source>
</evidence>
<dbReference type="KEGG" id="hhg:XM38_034290"/>
<name>A0A1Z3HQD6_9CYAN</name>
<dbReference type="OrthoDB" id="465980at2"/>
<evidence type="ECO:0000313" key="4">
    <source>
        <dbReference type="Proteomes" id="UP000191901"/>
    </source>
</evidence>
<evidence type="ECO:0000256" key="1">
    <source>
        <dbReference type="ARBA" id="ARBA00023125"/>
    </source>
</evidence>
<organism evidence="3 4">
    <name type="scientific">Halomicronema hongdechloris C2206</name>
    <dbReference type="NCBI Taxonomy" id="1641165"/>
    <lineage>
        <taxon>Bacteria</taxon>
        <taxon>Bacillati</taxon>
        <taxon>Cyanobacteriota</taxon>
        <taxon>Cyanophyceae</taxon>
        <taxon>Nodosilineales</taxon>
        <taxon>Nodosilineaceae</taxon>
        <taxon>Halomicronema</taxon>
    </lineage>
</organism>
<dbReference type="Proteomes" id="UP000191901">
    <property type="component" value="Chromosome"/>
</dbReference>
<dbReference type="Gene3D" id="1.10.260.40">
    <property type="entry name" value="lambda repressor-like DNA-binding domains"/>
    <property type="match status" value="1"/>
</dbReference>
<feature type="domain" description="HTH cro/C1-type" evidence="2">
    <location>
        <begin position="104"/>
        <end position="145"/>
    </location>
</feature>
<dbReference type="Pfam" id="PF24698">
    <property type="entry name" value="DUF7662"/>
    <property type="match status" value="1"/>
</dbReference>
<dbReference type="STRING" id="1641165.XM38_20615"/>
<dbReference type="RefSeq" id="WP_080812277.1">
    <property type="nucleotide sequence ID" value="NZ_CP021983.2"/>
</dbReference>
<dbReference type="GO" id="GO:0003677">
    <property type="term" value="F:DNA binding"/>
    <property type="evidence" value="ECO:0007669"/>
    <property type="project" value="UniProtKB-KW"/>
</dbReference>
<reference evidence="3 4" key="1">
    <citation type="journal article" date="2016" name="Biochim. Biophys. Acta">
        <title>Characterization of red-shifted phycobilisomes isolated from the chlorophyll f-containing cyanobacterium Halomicronema hongdechloris.</title>
        <authorList>
            <person name="Li Y."/>
            <person name="Lin Y."/>
            <person name="Garvey C.J."/>
            <person name="Birch D."/>
            <person name="Corkery R.W."/>
            <person name="Loughlin P.C."/>
            <person name="Scheer H."/>
            <person name="Willows R.D."/>
            <person name="Chen M."/>
        </authorList>
    </citation>
    <scope>NUCLEOTIDE SEQUENCE [LARGE SCALE GENOMIC DNA]</scope>
    <source>
        <strain evidence="3 4">C2206</strain>
    </source>
</reference>
<keyword evidence="4" id="KW-1185">Reference proteome</keyword>